<protein>
    <submittedName>
        <fullName evidence="1">Uncharacterized protein</fullName>
    </submittedName>
</protein>
<keyword evidence="2" id="KW-1185">Reference proteome</keyword>
<sequence>MDNGKDPKYITEKGTAIRLMRGTIFLIWATMLSCNDDNCNESSQASGVITILLEQGFVTDSIAISYNDRIFFSSRITTSPSSGVASDFMGLNYDLSRNDQLAIYFNGKTRSYSLKEYSCRKSLIIKKQGNHIQLSGTNKTLDYQ</sequence>
<dbReference type="RefSeq" id="WP_081154207.1">
    <property type="nucleotide sequence ID" value="NZ_LVYD01000073.1"/>
</dbReference>
<name>A0A1V9FN37_9BACT</name>
<accession>A0A1V9FN37</accession>
<comment type="caution">
    <text evidence="1">The sequence shown here is derived from an EMBL/GenBank/DDBJ whole genome shotgun (WGS) entry which is preliminary data.</text>
</comment>
<dbReference type="Proteomes" id="UP000192796">
    <property type="component" value="Unassembled WGS sequence"/>
</dbReference>
<reference evidence="1 2" key="1">
    <citation type="submission" date="2016-03" db="EMBL/GenBank/DDBJ databases">
        <title>Niastella vici sp. nov., isolated from farmland soil.</title>
        <authorList>
            <person name="Chen L."/>
            <person name="Wang D."/>
            <person name="Yang S."/>
            <person name="Wang G."/>
        </authorList>
    </citation>
    <scope>NUCLEOTIDE SEQUENCE [LARGE SCALE GENOMIC DNA]</scope>
    <source>
        <strain evidence="1 2">DJ57</strain>
    </source>
</reference>
<gene>
    <name evidence="1" type="ORF">A3860_36335</name>
</gene>
<dbReference type="AlphaFoldDB" id="A0A1V9FN37"/>
<proteinExistence type="predicted"/>
<dbReference type="EMBL" id="LVYD01000073">
    <property type="protein sequence ID" value="OQP59750.1"/>
    <property type="molecule type" value="Genomic_DNA"/>
</dbReference>
<evidence type="ECO:0000313" key="2">
    <source>
        <dbReference type="Proteomes" id="UP000192796"/>
    </source>
</evidence>
<organism evidence="1 2">
    <name type="scientific">Niastella vici</name>
    <dbReference type="NCBI Taxonomy" id="1703345"/>
    <lineage>
        <taxon>Bacteria</taxon>
        <taxon>Pseudomonadati</taxon>
        <taxon>Bacteroidota</taxon>
        <taxon>Chitinophagia</taxon>
        <taxon>Chitinophagales</taxon>
        <taxon>Chitinophagaceae</taxon>
        <taxon>Niastella</taxon>
    </lineage>
</organism>
<dbReference type="PROSITE" id="PS51257">
    <property type="entry name" value="PROKAR_LIPOPROTEIN"/>
    <property type="match status" value="1"/>
</dbReference>
<evidence type="ECO:0000313" key="1">
    <source>
        <dbReference type="EMBL" id="OQP59750.1"/>
    </source>
</evidence>